<dbReference type="InterPro" id="IPR016024">
    <property type="entry name" value="ARM-type_fold"/>
</dbReference>
<dbReference type="PANTHER" id="PTHR34070:SF1">
    <property type="entry name" value="DNA ALKYLATION REPAIR PROTEIN"/>
    <property type="match status" value="1"/>
</dbReference>
<dbReference type="PANTHER" id="PTHR34070">
    <property type="entry name" value="ARMADILLO-TYPE FOLD"/>
    <property type="match status" value="1"/>
</dbReference>
<feature type="compositionally biased region" description="Polar residues" evidence="1">
    <location>
        <begin position="10"/>
        <end position="25"/>
    </location>
</feature>
<evidence type="ECO:0000313" key="3">
    <source>
        <dbReference type="Proteomes" id="UP001208570"/>
    </source>
</evidence>
<dbReference type="SUPFAM" id="SSF48371">
    <property type="entry name" value="ARM repeat"/>
    <property type="match status" value="1"/>
</dbReference>
<proteinExistence type="predicted"/>
<feature type="region of interest" description="Disordered" evidence="1">
    <location>
        <begin position="1"/>
        <end position="29"/>
    </location>
</feature>
<sequence length="269" mass="31056">MPKHQRRSSPRSTSKLRVQTSYSRVTTKDTTKMQSKGIGVAAKVVDDLERLLVKACNPADAQPMKKYMRNQFEYFGVKTPKRKEIMKQVFHTMTDPSSGEVLSVAKLLWTRDQRELHYCAVDILIKYKSLLASNAQICAQSANVVRHLLTEKSWWDTVDLLASNVVGHMASTQPSHMKPLLDKWITTDNMWLRRTAILHQLKYKGNTDEMTLFRYCMKCSDEDEFFIRKAIGWALREYHKTNPGAVRDFVAEHKNRLAPLSVKEALKHD</sequence>
<organism evidence="2 3">
    <name type="scientific">Paralvinella palmiformis</name>
    <dbReference type="NCBI Taxonomy" id="53620"/>
    <lineage>
        <taxon>Eukaryota</taxon>
        <taxon>Metazoa</taxon>
        <taxon>Spiralia</taxon>
        <taxon>Lophotrochozoa</taxon>
        <taxon>Annelida</taxon>
        <taxon>Polychaeta</taxon>
        <taxon>Sedentaria</taxon>
        <taxon>Canalipalpata</taxon>
        <taxon>Terebellida</taxon>
        <taxon>Terebelliformia</taxon>
        <taxon>Alvinellidae</taxon>
        <taxon>Paralvinella</taxon>
    </lineage>
</organism>
<accession>A0AAD9J8M4</accession>
<evidence type="ECO:0000256" key="1">
    <source>
        <dbReference type="SAM" id="MobiDB-lite"/>
    </source>
</evidence>
<dbReference type="EMBL" id="JAODUP010000512">
    <property type="protein sequence ID" value="KAK2148153.1"/>
    <property type="molecule type" value="Genomic_DNA"/>
</dbReference>
<reference evidence="2" key="1">
    <citation type="journal article" date="2023" name="Mol. Biol. Evol.">
        <title>Third-Generation Sequencing Reveals the Adaptive Role of the Epigenome in Three Deep-Sea Polychaetes.</title>
        <authorList>
            <person name="Perez M."/>
            <person name="Aroh O."/>
            <person name="Sun Y."/>
            <person name="Lan Y."/>
            <person name="Juniper S.K."/>
            <person name="Young C.R."/>
            <person name="Angers B."/>
            <person name="Qian P.Y."/>
        </authorList>
    </citation>
    <scope>NUCLEOTIDE SEQUENCE</scope>
    <source>
        <strain evidence="2">P08H-3</strain>
    </source>
</reference>
<protein>
    <recommendedName>
        <fullName evidence="4">DNA alkylation repair protein</fullName>
    </recommendedName>
</protein>
<dbReference type="AlphaFoldDB" id="A0AAD9J8M4"/>
<dbReference type="Gene3D" id="1.20.1660.10">
    <property type="entry name" value="Hypothetical protein (EF3068)"/>
    <property type="match status" value="1"/>
</dbReference>
<dbReference type="Proteomes" id="UP001208570">
    <property type="component" value="Unassembled WGS sequence"/>
</dbReference>
<evidence type="ECO:0000313" key="2">
    <source>
        <dbReference type="EMBL" id="KAK2148153.1"/>
    </source>
</evidence>
<name>A0AAD9J8M4_9ANNE</name>
<dbReference type="Pfam" id="PF08713">
    <property type="entry name" value="DNA_alkylation"/>
    <property type="match status" value="1"/>
</dbReference>
<gene>
    <name evidence="2" type="ORF">LSH36_512g02037</name>
</gene>
<evidence type="ECO:0008006" key="4">
    <source>
        <dbReference type="Google" id="ProtNLM"/>
    </source>
</evidence>
<keyword evidence="3" id="KW-1185">Reference proteome</keyword>
<comment type="caution">
    <text evidence="2">The sequence shown here is derived from an EMBL/GenBank/DDBJ whole genome shotgun (WGS) entry which is preliminary data.</text>
</comment>
<dbReference type="Gene3D" id="1.25.40.290">
    <property type="entry name" value="ARM repeat domains"/>
    <property type="match status" value="1"/>
</dbReference>
<dbReference type="InterPro" id="IPR014825">
    <property type="entry name" value="DNA_alkylation"/>
</dbReference>
<dbReference type="CDD" id="cd07064">
    <property type="entry name" value="AlkD_like_1"/>
    <property type="match status" value="1"/>
</dbReference>